<accession>A0A098VPC7</accession>
<evidence type="ECO:0000313" key="5">
    <source>
        <dbReference type="Proteomes" id="UP000029725"/>
    </source>
</evidence>
<dbReference type="GO" id="GO:0004077">
    <property type="term" value="F:biotin--[biotin carboxyl-carrier protein] ligase activity"/>
    <property type="evidence" value="ECO:0007669"/>
    <property type="project" value="InterPro"/>
</dbReference>
<gene>
    <name evidence="4" type="ORF">DI09_51p130</name>
</gene>
<proteinExistence type="inferred from homology"/>
<dbReference type="RefSeq" id="XP_013237314.1">
    <property type="nucleotide sequence ID" value="XM_013381860.1"/>
</dbReference>
<keyword evidence="2 4" id="KW-0436">Ligase</keyword>
<dbReference type="PANTHER" id="PTHR12835">
    <property type="entry name" value="BIOTIN PROTEIN LIGASE"/>
    <property type="match status" value="1"/>
</dbReference>
<dbReference type="InterPro" id="IPR045864">
    <property type="entry name" value="aa-tRNA-synth_II/BPL/LPL"/>
</dbReference>
<dbReference type="PROSITE" id="PS51733">
    <property type="entry name" value="BPL_LPL_CATALYTIC"/>
    <property type="match status" value="1"/>
</dbReference>
<comment type="similarity">
    <text evidence="1">Belongs to the biotin--protein ligase family.</text>
</comment>
<dbReference type="CDD" id="cd16442">
    <property type="entry name" value="BPL"/>
    <property type="match status" value="1"/>
</dbReference>
<comment type="caution">
    <text evidence="4">The sequence shown here is derived from an EMBL/GenBank/DDBJ whole genome shotgun (WGS) entry which is preliminary data.</text>
</comment>
<keyword evidence="5" id="KW-1185">Reference proteome</keyword>
<evidence type="ECO:0000256" key="1">
    <source>
        <dbReference type="ARBA" id="ARBA00009934"/>
    </source>
</evidence>
<dbReference type="Proteomes" id="UP000029725">
    <property type="component" value="Unassembled WGS sequence"/>
</dbReference>
<dbReference type="Gene3D" id="3.30.930.10">
    <property type="entry name" value="Bira Bifunctional Protein, Domain 2"/>
    <property type="match status" value="1"/>
</dbReference>
<feature type="domain" description="BPL/LPL catalytic" evidence="3">
    <location>
        <begin position="7"/>
        <end position="222"/>
    </location>
</feature>
<dbReference type="VEuPathDB" id="MicrosporidiaDB:DI09_51p130"/>
<dbReference type="OrthoDB" id="10250105at2759"/>
<evidence type="ECO:0000313" key="4">
    <source>
        <dbReference type="EMBL" id="KGG50887.1"/>
    </source>
</evidence>
<dbReference type="InterPro" id="IPR004408">
    <property type="entry name" value="Biotin_CoA_COase_ligase"/>
</dbReference>
<name>A0A098VPC7_9MICR</name>
<dbReference type="PANTHER" id="PTHR12835:SF5">
    <property type="entry name" value="BIOTIN--PROTEIN LIGASE"/>
    <property type="match status" value="1"/>
</dbReference>
<protein>
    <submittedName>
        <fullName evidence="4">Biotin-acetyl-CoA-carboxylase ligase</fullName>
    </submittedName>
</protein>
<dbReference type="AlphaFoldDB" id="A0A098VPC7"/>
<dbReference type="GeneID" id="25260227"/>
<reference evidence="4 5" key="1">
    <citation type="submission" date="2014-04" db="EMBL/GenBank/DDBJ databases">
        <title>A new species of microsporidia sheds light on the evolution of extreme parasitism.</title>
        <authorList>
            <person name="Haag K.L."/>
            <person name="James T.Y."/>
            <person name="Larsson R."/>
            <person name="Schaer T.M."/>
            <person name="Refardt D."/>
            <person name="Pombert J.-F."/>
            <person name="Ebert D."/>
        </authorList>
    </citation>
    <scope>NUCLEOTIDE SEQUENCE [LARGE SCALE GENOMIC DNA]</scope>
    <source>
        <strain evidence="4 5">UGP3</strain>
        <tissue evidence="4">Spores</tissue>
    </source>
</reference>
<dbReference type="Pfam" id="PF03099">
    <property type="entry name" value="BPL_LplA_LipB"/>
    <property type="match status" value="1"/>
</dbReference>
<evidence type="ECO:0000259" key="3">
    <source>
        <dbReference type="PROSITE" id="PS51733"/>
    </source>
</evidence>
<organism evidence="4 5">
    <name type="scientific">Mitosporidium daphniae</name>
    <dbReference type="NCBI Taxonomy" id="1485682"/>
    <lineage>
        <taxon>Eukaryota</taxon>
        <taxon>Fungi</taxon>
        <taxon>Fungi incertae sedis</taxon>
        <taxon>Microsporidia</taxon>
        <taxon>Mitosporidium</taxon>
    </lineage>
</organism>
<sequence>MGHFSEELFASLLKKTQDDFGASIVSFQTIDSTQRFLEQNSHQYRSGTILVADHQTNGRGRGSNSWVSIPAALQFSFILKLPKQSQSQISLFQYYASLAMVEAISSFACAIRPFSISDPFSCIYDPSSICFKQIGIKWPNDIVFIDGDHSVKVGGVLVSSSSFGSEITLIIGIGVNLFACEGFRPSFGSLSLCGGLDLCSLSRKSLLAEFCFQFSSLTPRFLADFSSFSSHYSSRWMHSGKILSLEQDGFLVHTTGIDSTGMLTARKVLPVLGPIIFKASAYFCSNRPMFSWMPRLMINNILLPILLGFSKLIYTKDILLEPSLYSLDISKLRIHRKAL</sequence>
<evidence type="ECO:0000256" key="2">
    <source>
        <dbReference type="ARBA" id="ARBA00022598"/>
    </source>
</evidence>
<dbReference type="GO" id="GO:0005737">
    <property type="term" value="C:cytoplasm"/>
    <property type="evidence" value="ECO:0007669"/>
    <property type="project" value="TreeGrafter"/>
</dbReference>
<dbReference type="EMBL" id="JMKJ01000466">
    <property type="protein sequence ID" value="KGG50887.1"/>
    <property type="molecule type" value="Genomic_DNA"/>
</dbReference>
<dbReference type="HOGENOM" id="CLU_819119_0_0_1"/>
<dbReference type="InterPro" id="IPR004143">
    <property type="entry name" value="BPL_LPL_catalytic"/>
</dbReference>
<dbReference type="SUPFAM" id="SSF55681">
    <property type="entry name" value="Class II aaRS and biotin synthetases"/>
    <property type="match status" value="1"/>
</dbReference>